<evidence type="ECO:0000256" key="3">
    <source>
        <dbReference type="ARBA" id="ARBA00023125"/>
    </source>
</evidence>
<evidence type="ECO:0000259" key="8">
    <source>
        <dbReference type="PROSITE" id="PS50217"/>
    </source>
</evidence>
<evidence type="ECO:0000256" key="1">
    <source>
        <dbReference type="ARBA" id="ARBA00006079"/>
    </source>
</evidence>
<keyword evidence="3" id="KW-0238">DNA-binding</keyword>
<feature type="domain" description="BZIP" evidence="8">
    <location>
        <begin position="953"/>
        <end position="1016"/>
    </location>
</feature>
<protein>
    <submittedName>
        <fullName evidence="10">BZIP domain-containing protein</fullName>
    </submittedName>
</protein>
<feature type="compositionally biased region" description="Polar residues" evidence="7">
    <location>
        <begin position="439"/>
        <end position="462"/>
    </location>
</feature>
<dbReference type="WBParaSite" id="jg4977">
    <property type="protein sequence ID" value="jg4977"/>
    <property type="gene ID" value="jg4977"/>
</dbReference>
<feature type="region of interest" description="Disordered" evidence="7">
    <location>
        <begin position="901"/>
        <end position="929"/>
    </location>
</feature>
<evidence type="ECO:0000256" key="6">
    <source>
        <dbReference type="SAM" id="Coils"/>
    </source>
</evidence>
<feature type="compositionally biased region" description="Polar residues" evidence="7">
    <location>
        <begin position="834"/>
        <end position="844"/>
    </location>
</feature>
<feature type="region of interest" description="Disordered" evidence="7">
    <location>
        <begin position="1"/>
        <end position="48"/>
    </location>
</feature>
<feature type="compositionally biased region" description="Polar residues" evidence="7">
    <location>
        <begin position="1"/>
        <end position="14"/>
    </location>
</feature>
<feature type="region of interest" description="Disordered" evidence="7">
    <location>
        <begin position="725"/>
        <end position="746"/>
    </location>
</feature>
<feature type="compositionally biased region" description="Low complexity" evidence="7">
    <location>
        <begin position="534"/>
        <end position="547"/>
    </location>
</feature>
<feature type="compositionally biased region" description="Low complexity" evidence="7">
    <location>
        <begin position="906"/>
        <end position="928"/>
    </location>
</feature>
<evidence type="ECO:0000256" key="5">
    <source>
        <dbReference type="ARBA" id="ARBA00023242"/>
    </source>
</evidence>
<reference evidence="10" key="1">
    <citation type="submission" date="2022-11" db="UniProtKB">
        <authorList>
            <consortium name="WormBaseParasite"/>
        </authorList>
    </citation>
    <scope>IDENTIFICATION</scope>
</reference>
<dbReference type="InterPro" id="IPR047229">
    <property type="entry name" value="NFIL3-like"/>
</dbReference>
<dbReference type="PROSITE" id="PS50217">
    <property type="entry name" value="BZIP"/>
    <property type="match status" value="2"/>
</dbReference>
<keyword evidence="6" id="KW-0175">Coiled coil</keyword>
<comment type="similarity">
    <text evidence="1">Belongs to the bZIP family. NFIL3 subfamily.</text>
</comment>
<dbReference type="SMART" id="SM00338">
    <property type="entry name" value="BRLZ"/>
    <property type="match status" value="2"/>
</dbReference>
<feature type="compositionally biased region" description="Basic and acidic residues" evidence="7">
    <location>
        <begin position="476"/>
        <end position="496"/>
    </location>
</feature>
<feature type="compositionally biased region" description="Polar residues" evidence="7">
    <location>
        <begin position="25"/>
        <end position="38"/>
    </location>
</feature>
<feature type="region of interest" description="Disordered" evidence="7">
    <location>
        <begin position="439"/>
        <end position="593"/>
    </location>
</feature>
<accession>A0A915EG56</accession>
<dbReference type="AlphaFoldDB" id="A0A915EG56"/>
<feature type="compositionally biased region" description="Basic and acidic residues" evidence="7">
    <location>
        <begin position="780"/>
        <end position="789"/>
    </location>
</feature>
<evidence type="ECO:0000313" key="10">
    <source>
        <dbReference type="WBParaSite" id="jg4977"/>
    </source>
</evidence>
<dbReference type="FunFam" id="1.20.5.170:FF:000025">
    <property type="entry name" value="nuclear factor interleukin-3-regulated protein-like"/>
    <property type="match status" value="1"/>
</dbReference>
<evidence type="ECO:0000256" key="4">
    <source>
        <dbReference type="ARBA" id="ARBA00023163"/>
    </source>
</evidence>
<feature type="domain" description="BZIP" evidence="8">
    <location>
        <begin position="170"/>
        <end position="217"/>
    </location>
</feature>
<evidence type="ECO:0000256" key="2">
    <source>
        <dbReference type="ARBA" id="ARBA00023015"/>
    </source>
</evidence>
<dbReference type="InterPro" id="IPR004827">
    <property type="entry name" value="bZIP"/>
</dbReference>
<keyword evidence="9" id="KW-1185">Reference proteome</keyword>
<feature type="region of interest" description="Disordered" evidence="7">
    <location>
        <begin position="812"/>
        <end position="859"/>
    </location>
</feature>
<feature type="coiled-coil region" evidence="6">
    <location>
        <begin position="985"/>
        <end position="1012"/>
    </location>
</feature>
<feature type="compositionally biased region" description="Low complexity" evidence="7">
    <location>
        <begin position="559"/>
        <end position="572"/>
    </location>
</feature>
<feature type="compositionally biased region" description="Polar residues" evidence="7">
    <location>
        <begin position="580"/>
        <end position="593"/>
    </location>
</feature>
<dbReference type="Pfam" id="PF07716">
    <property type="entry name" value="bZIP_2"/>
    <property type="match status" value="2"/>
</dbReference>
<keyword evidence="5" id="KW-0539">Nucleus</keyword>
<dbReference type="PANTHER" id="PTHR15284:SF0">
    <property type="entry name" value="GH23983P"/>
    <property type="match status" value="1"/>
</dbReference>
<dbReference type="Gene3D" id="1.20.5.170">
    <property type="match status" value="2"/>
</dbReference>
<dbReference type="InterPro" id="IPR046347">
    <property type="entry name" value="bZIP_sf"/>
</dbReference>
<dbReference type="SUPFAM" id="SSF57959">
    <property type="entry name" value="Leucine zipper domain"/>
    <property type="match status" value="2"/>
</dbReference>
<dbReference type="PANTHER" id="PTHR15284">
    <property type="entry name" value="NUCLEAR FACTOR INTERLEUKIN-3-REGULATED PROTEIN"/>
    <property type="match status" value="1"/>
</dbReference>
<dbReference type="Proteomes" id="UP000887574">
    <property type="component" value="Unplaced"/>
</dbReference>
<evidence type="ECO:0000313" key="9">
    <source>
        <dbReference type="Proteomes" id="UP000887574"/>
    </source>
</evidence>
<evidence type="ECO:0000256" key="7">
    <source>
        <dbReference type="SAM" id="MobiDB-lite"/>
    </source>
</evidence>
<dbReference type="GO" id="GO:0007623">
    <property type="term" value="P:circadian rhythm"/>
    <property type="evidence" value="ECO:0007669"/>
    <property type="project" value="TreeGrafter"/>
</dbReference>
<feature type="compositionally biased region" description="Low complexity" evidence="7">
    <location>
        <begin position="766"/>
        <end position="779"/>
    </location>
</feature>
<dbReference type="CDD" id="cd14695">
    <property type="entry name" value="bZIP_HLF"/>
    <property type="match status" value="1"/>
</dbReference>
<feature type="compositionally biased region" description="Basic and acidic residues" evidence="7">
    <location>
        <begin position="143"/>
        <end position="156"/>
    </location>
</feature>
<feature type="compositionally biased region" description="Polar residues" evidence="7">
    <location>
        <begin position="725"/>
        <end position="735"/>
    </location>
</feature>
<feature type="region of interest" description="Disordered" evidence="7">
    <location>
        <begin position="766"/>
        <end position="789"/>
    </location>
</feature>
<dbReference type="InterPro" id="IPR047106">
    <property type="entry name" value="NFIL3-like_bZIP"/>
</dbReference>
<dbReference type="GO" id="GO:0003677">
    <property type="term" value="F:DNA binding"/>
    <property type="evidence" value="ECO:0007669"/>
    <property type="project" value="UniProtKB-KW"/>
</dbReference>
<feature type="region of interest" description="Disordered" evidence="7">
    <location>
        <begin position="140"/>
        <end position="164"/>
    </location>
</feature>
<keyword evidence="2" id="KW-0805">Transcription regulation</keyword>
<feature type="compositionally biased region" description="Low complexity" evidence="7">
    <location>
        <begin position="845"/>
        <end position="859"/>
    </location>
</feature>
<dbReference type="GO" id="GO:0005634">
    <property type="term" value="C:nucleus"/>
    <property type="evidence" value="ECO:0007669"/>
    <property type="project" value="TreeGrafter"/>
</dbReference>
<name>A0A915EG56_9BILA</name>
<keyword evidence="4" id="KW-0804">Transcription</keyword>
<dbReference type="CDD" id="cd14694">
    <property type="entry name" value="bZIP_NFIL3"/>
    <property type="match status" value="1"/>
</dbReference>
<dbReference type="GO" id="GO:0003700">
    <property type="term" value="F:DNA-binding transcription factor activity"/>
    <property type="evidence" value="ECO:0007669"/>
    <property type="project" value="InterPro"/>
</dbReference>
<dbReference type="PROSITE" id="PS00036">
    <property type="entry name" value="BZIP_BASIC"/>
    <property type="match status" value="1"/>
</dbReference>
<sequence length="1025" mass="109990">MAAVSTDQQQQQPNPKKLSVLPVECSSSQNEHSQQQADPSLAPNDRRSHQTDFTTFTAHNSDIKQQNPFEALGSANQCFTTICSSQPPEPPSGYNNLGCDGSRGLVLVSSSQLAAAGTNLESFYSNASVSSSNYSDISLSPDYEEHRNGHDADGNRRTSTSDASTLLLKDESYWERRKRNNDAARKSREKRRLNDMAMEQRLVELTKENNLLKNRLQVHHQVKPQSESVIVAGPSMLLSADPPIQCIPSVKPEAKPLSTPMLVQCGSKDVGSIQSVGGRSAFSVPASNLEVELNPSQMDGFKQTSEENHIDMANKLPSVLPFLTAPRLFRTANLNVTTETINDAEGEKETPGTNEPAESSAGLAMPFSLSNLHAALQQHAAVMAINNQAYRSTLAGLPGGLVHPPFFHPIPPGNSATMNSSSSSNAGYLSAFQPFNVSDPQSSSGLFENSPFSSYQQPSTSSKEVREEASNSTHSEPSRKACKKDTSRATSKDCLAREPVLSGRHSSPDSSSDNNSGVAVKNVPPNKILKDSSQEPSLNPSNQPNSSVRPSVLSHIPLNGSPQQQNYNSYNNKTHILPGGSTNPPSEPSQRSTLLNPSFLHHIQLPQTSVDAHSSSVPPPSFAYRPSIFSNDSAARLAPQLTPLNNMINNNNQPGFWDAAPPTGSARQIGFAMAMPQPPTLDFSSNGMTRPVLLNEAGRSGSLMDLTVSDSQHTAPTSLLGSLLASTRRSPSVPESRTERQSGLIEPRVSGSTFLNRYDVNISTSSSSGIGSICNSSTTQKREGIGNKTKNDLKRRVGCLSNCLAVNLSTSSTSASASSSNGAKSDSEEHSLGSPHSTDSNRSRTSSLTNANANNLASNSQSTASAVSLNEFSSGGSGGIRRSSSPSNASYSDEVMLLSGAGDQLNNNNINTSASTSSNSPPSSTKNSEVLCMDLSGESGSKMDLGSGLRPDLERYMDRRRRNNEAAKRCRANRRAVFEYRSRRAQQLEMENGELRQEMLKLHSELEQLKSLIAANNRILTTPSG</sequence>
<proteinExistence type="inferred from homology"/>
<organism evidence="9 10">
    <name type="scientific">Ditylenchus dipsaci</name>
    <dbReference type="NCBI Taxonomy" id="166011"/>
    <lineage>
        <taxon>Eukaryota</taxon>
        <taxon>Metazoa</taxon>
        <taxon>Ecdysozoa</taxon>
        <taxon>Nematoda</taxon>
        <taxon>Chromadorea</taxon>
        <taxon>Rhabditida</taxon>
        <taxon>Tylenchina</taxon>
        <taxon>Tylenchomorpha</taxon>
        <taxon>Sphaerularioidea</taxon>
        <taxon>Anguinidae</taxon>
        <taxon>Anguininae</taxon>
        <taxon>Ditylenchus</taxon>
    </lineage>
</organism>